<dbReference type="Proteomes" id="UP000070444">
    <property type="component" value="Unassembled WGS sequence"/>
</dbReference>
<keyword evidence="6" id="KW-1185">Reference proteome</keyword>
<dbReference type="InterPro" id="IPR036910">
    <property type="entry name" value="HMG_box_dom_sf"/>
</dbReference>
<name>A0A137NVJ2_CONC2</name>
<evidence type="ECO:0000256" key="3">
    <source>
        <dbReference type="SAM" id="Coils"/>
    </source>
</evidence>
<dbReference type="OrthoDB" id="1919336at2759"/>
<dbReference type="Pfam" id="PF00505">
    <property type="entry name" value="HMG_box"/>
    <property type="match status" value="2"/>
</dbReference>
<dbReference type="PANTHER" id="PTHR48112">
    <property type="entry name" value="HIGH MOBILITY GROUP PROTEIN DSP1"/>
    <property type="match status" value="1"/>
</dbReference>
<sequence length="211" mass="24760">MIMKLSSKSCPNVASLTRAFSNLSVVRDISKAPKRPPTAFANYVKEELAGTADRKVPIKEYMVELGQKWKLLDDSKKQPYLSKYDKDNAKYKQEMEAFKAKLGPEGLREYINKKHEAKQAKQEKALKKLHRAQRDPNMPKRPMTSFFVFCKEFRAENASKLPEKITEQSQYLSKLWKEMSESQKQRYIDEYNTAKEKYTRDMDNYNKSNHN</sequence>
<evidence type="ECO:0000313" key="5">
    <source>
        <dbReference type="EMBL" id="KXN66840.1"/>
    </source>
</evidence>
<feature type="domain" description="HMG box" evidence="4">
    <location>
        <begin position="139"/>
        <end position="206"/>
    </location>
</feature>
<dbReference type="EMBL" id="KQ964685">
    <property type="protein sequence ID" value="KXN66840.1"/>
    <property type="molecule type" value="Genomic_DNA"/>
</dbReference>
<dbReference type="GO" id="GO:0003677">
    <property type="term" value="F:DNA binding"/>
    <property type="evidence" value="ECO:0007669"/>
    <property type="project" value="UniProtKB-UniRule"/>
</dbReference>
<dbReference type="GO" id="GO:0005634">
    <property type="term" value="C:nucleus"/>
    <property type="evidence" value="ECO:0007669"/>
    <property type="project" value="UniProtKB-UniRule"/>
</dbReference>
<evidence type="ECO:0000313" key="6">
    <source>
        <dbReference type="Proteomes" id="UP000070444"/>
    </source>
</evidence>
<feature type="DNA-binding region" description="HMG box" evidence="2">
    <location>
        <begin position="33"/>
        <end position="99"/>
    </location>
</feature>
<gene>
    <name evidence="5" type="ORF">CONCODRAFT_87273</name>
</gene>
<evidence type="ECO:0000256" key="2">
    <source>
        <dbReference type="PROSITE-ProRule" id="PRU00267"/>
    </source>
</evidence>
<dbReference type="OMA" id="REMSDYV"/>
<dbReference type="STRING" id="796925.A0A137NVJ2"/>
<feature type="DNA-binding region" description="HMG box" evidence="2">
    <location>
        <begin position="139"/>
        <end position="206"/>
    </location>
</feature>
<organism evidence="5 6">
    <name type="scientific">Conidiobolus coronatus (strain ATCC 28846 / CBS 209.66 / NRRL 28638)</name>
    <name type="common">Delacroixia coronata</name>
    <dbReference type="NCBI Taxonomy" id="796925"/>
    <lineage>
        <taxon>Eukaryota</taxon>
        <taxon>Fungi</taxon>
        <taxon>Fungi incertae sedis</taxon>
        <taxon>Zoopagomycota</taxon>
        <taxon>Entomophthoromycotina</taxon>
        <taxon>Entomophthoromycetes</taxon>
        <taxon>Entomophthorales</taxon>
        <taxon>Ancylistaceae</taxon>
        <taxon>Conidiobolus</taxon>
    </lineage>
</organism>
<dbReference type="SUPFAM" id="SSF47095">
    <property type="entry name" value="HMG-box"/>
    <property type="match status" value="2"/>
</dbReference>
<feature type="coiled-coil region" evidence="3">
    <location>
        <begin position="177"/>
        <end position="208"/>
    </location>
</feature>
<evidence type="ECO:0000259" key="4">
    <source>
        <dbReference type="PROSITE" id="PS50118"/>
    </source>
</evidence>
<dbReference type="SMART" id="SM00398">
    <property type="entry name" value="HMG"/>
    <property type="match status" value="2"/>
</dbReference>
<proteinExistence type="predicted"/>
<feature type="domain" description="HMG box" evidence="4">
    <location>
        <begin position="33"/>
        <end position="99"/>
    </location>
</feature>
<protein>
    <submittedName>
        <fullName evidence="5">HMG-box</fullName>
    </submittedName>
</protein>
<keyword evidence="3" id="KW-0175">Coiled coil</keyword>
<keyword evidence="2" id="KW-0539">Nucleus</keyword>
<feature type="coiled-coil region" evidence="3">
    <location>
        <begin position="81"/>
        <end position="135"/>
    </location>
</feature>
<dbReference type="Gene3D" id="1.10.30.10">
    <property type="entry name" value="High mobility group box domain"/>
    <property type="match status" value="2"/>
</dbReference>
<accession>A0A137NVJ2</accession>
<dbReference type="InterPro" id="IPR009071">
    <property type="entry name" value="HMG_box_dom"/>
</dbReference>
<dbReference type="PROSITE" id="PS50118">
    <property type="entry name" value="HMG_BOX_2"/>
    <property type="match status" value="2"/>
</dbReference>
<dbReference type="AlphaFoldDB" id="A0A137NVJ2"/>
<keyword evidence="1 2" id="KW-0238">DNA-binding</keyword>
<reference evidence="5 6" key="1">
    <citation type="journal article" date="2015" name="Genome Biol. Evol.">
        <title>Phylogenomic analyses indicate that early fungi evolved digesting cell walls of algal ancestors of land plants.</title>
        <authorList>
            <person name="Chang Y."/>
            <person name="Wang S."/>
            <person name="Sekimoto S."/>
            <person name="Aerts A.L."/>
            <person name="Choi C."/>
            <person name="Clum A."/>
            <person name="LaButti K.M."/>
            <person name="Lindquist E.A."/>
            <person name="Yee Ngan C."/>
            <person name="Ohm R.A."/>
            <person name="Salamov A.A."/>
            <person name="Grigoriev I.V."/>
            <person name="Spatafora J.W."/>
            <person name="Berbee M.L."/>
        </authorList>
    </citation>
    <scope>NUCLEOTIDE SEQUENCE [LARGE SCALE GENOMIC DNA]</scope>
    <source>
        <strain evidence="5 6">NRRL 28638</strain>
    </source>
</reference>
<dbReference type="CDD" id="cd00084">
    <property type="entry name" value="HMG-box_SF"/>
    <property type="match status" value="1"/>
</dbReference>
<dbReference type="InterPro" id="IPR050342">
    <property type="entry name" value="HMGB"/>
</dbReference>
<evidence type="ECO:0000256" key="1">
    <source>
        <dbReference type="ARBA" id="ARBA00023125"/>
    </source>
</evidence>